<dbReference type="Proteomes" id="UP001589683">
    <property type="component" value="Unassembled WGS sequence"/>
</dbReference>
<evidence type="ECO:0000313" key="4">
    <source>
        <dbReference type="EMBL" id="MFB9233881.1"/>
    </source>
</evidence>
<dbReference type="Gene3D" id="1.10.3580.10">
    <property type="entry name" value="ATP12 ATPase"/>
    <property type="match status" value="1"/>
</dbReference>
<dbReference type="EMBL" id="JBHMEA010000052">
    <property type="protein sequence ID" value="MFB9233881.1"/>
    <property type="molecule type" value="Genomic_DNA"/>
</dbReference>
<keyword evidence="2" id="KW-0809">Transit peptide</keyword>
<dbReference type="InterPro" id="IPR042272">
    <property type="entry name" value="ATP12_ATP_synth-F1-assembly_N"/>
</dbReference>
<dbReference type="InterPro" id="IPR023335">
    <property type="entry name" value="ATP12_ortho_dom_sf"/>
</dbReference>
<dbReference type="PANTHER" id="PTHR21013">
    <property type="entry name" value="ATP SYNTHASE MITOCHONDRIAL F1 COMPLEX ASSEMBLY FACTOR 2/ATP12 PROTEIN, MITOCHONDRIAL PRECURSOR"/>
    <property type="match status" value="1"/>
</dbReference>
<dbReference type="Gene3D" id="3.30.2180.10">
    <property type="entry name" value="ATP12-like"/>
    <property type="match status" value="1"/>
</dbReference>
<organism evidence="4 5">
    <name type="scientific">Pseudohalocynthiibacter aestuariivivens</name>
    <dbReference type="NCBI Taxonomy" id="1591409"/>
    <lineage>
        <taxon>Bacteria</taxon>
        <taxon>Pseudomonadati</taxon>
        <taxon>Pseudomonadota</taxon>
        <taxon>Alphaproteobacteria</taxon>
        <taxon>Rhodobacterales</taxon>
        <taxon>Paracoccaceae</taxon>
        <taxon>Pseudohalocynthiibacter</taxon>
    </lineage>
</organism>
<comment type="similarity">
    <text evidence="1">Belongs to the ATP12 family.</text>
</comment>
<evidence type="ECO:0000256" key="1">
    <source>
        <dbReference type="ARBA" id="ARBA00008231"/>
    </source>
</evidence>
<reference evidence="4 5" key="1">
    <citation type="submission" date="2024-09" db="EMBL/GenBank/DDBJ databases">
        <authorList>
            <person name="Sun Q."/>
            <person name="Mori K."/>
        </authorList>
    </citation>
    <scope>NUCLEOTIDE SEQUENCE [LARGE SCALE GENOMIC DNA]</scope>
    <source>
        <strain evidence="4 5">CECT 8726</strain>
    </source>
</reference>
<keyword evidence="5" id="KW-1185">Reference proteome</keyword>
<evidence type="ECO:0000256" key="2">
    <source>
        <dbReference type="ARBA" id="ARBA00022946"/>
    </source>
</evidence>
<sequence length="240" mass="26948">MSEWKKKRFWKTVSVAETPDGFEIRLDNRSVKTPSKVTLCMPTRMLAEAVAEEWEAQVESIQPETMPLTRAANSAIDKIMPQHAEVAALIADYGGTDLLCYRAAAPVELVARQAEAWDPVLKWSEEELGVALKTTTGVVYVPQPEKSIHTLNGLVHAMTPFQLAGFHDLVSITGSLIVGLAVSKKFLSVDELWFRARIDESWQEEQWGKDDEASETAELKRLSFHNAAKFHFLSSDRNYL</sequence>
<dbReference type="PANTHER" id="PTHR21013:SF10">
    <property type="entry name" value="ATP SYNTHASE MITOCHONDRIAL F1 COMPLEX ASSEMBLY FACTOR 2"/>
    <property type="match status" value="1"/>
</dbReference>
<proteinExistence type="inferred from homology"/>
<dbReference type="InterPro" id="IPR011419">
    <property type="entry name" value="ATP12_ATP_synth-F1-assembly"/>
</dbReference>
<dbReference type="Pfam" id="PF07542">
    <property type="entry name" value="ATP12"/>
    <property type="match status" value="1"/>
</dbReference>
<dbReference type="RefSeq" id="WP_213887238.1">
    <property type="nucleotide sequence ID" value="NZ_JAGFNU010000001.1"/>
</dbReference>
<evidence type="ECO:0000313" key="5">
    <source>
        <dbReference type="Proteomes" id="UP001589683"/>
    </source>
</evidence>
<name>A0ABV5JLY3_9RHOB</name>
<protein>
    <submittedName>
        <fullName evidence="4">ATP12 family chaperone protein</fullName>
    </submittedName>
</protein>
<accession>A0ABV5JLY3</accession>
<comment type="caution">
    <text evidence="4">The sequence shown here is derived from an EMBL/GenBank/DDBJ whole genome shotgun (WGS) entry which is preliminary data.</text>
</comment>
<gene>
    <name evidence="4" type="ORF">ACFFUT_18975</name>
</gene>
<evidence type="ECO:0000256" key="3">
    <source>
        <dbReference type="ARBA" id="ARBA00023186"/>
    </source>
</evidence>
<keyword evidence="3" id="KW-0143">Chaperone</keyword>
<dbReference type="SUPFAM" id="SSF160909">
    <property type="entry name" value="ATP12-like"/>
    <property type="match status" value="1"/>
</dbReference>